<dbReference type="Gene3D" id="3.30.70.890">
    <property type="entry name" value="GHMP kinase, C-terminal domain"/>
    <property type="match status" value="1"/>
</dbReference>
<dbReference type="PRINTS" id="PR00959">
    <property type="entry name" value="MEVGALKINASE"/>
</dbReference>
<protein>
    <recommendedName>
        <fullName evidence="7">Galactokinase</fullName>
        <ecNumber evidence="7">2.7.1.6</ecNumber>
    </recommendedName>
</protein>
<reference evidence="11" key="1">
    <citation type="submission" date="2018-01" db="EMBL/GenBank/DDBJ databases">
        <title>Genomic characterization of Leptospira inadai serogroup Lyme isolated from captured rat in Brazil and comparative analysis with human reference strain.</title>
        <authorList>
            <person name="Moreno L.Z."/>
            <person name="Loureiro A.P."/>
            <person name="Miraglia F."/>
            <person name="Kremer F.S."/>
            <person name="Eslabao M.R."/>
            <person name="Dellagostin O.A."/>
            <person name="Lilenbaum W."/>
            <person name="Moreno A.M."/>
        </authorList>
    </citation>
    <scope>NUCLEOTIDE SEQUENCE [LARGE SCALE GENOMIC DNA]</scope>
    <source>
        <strain evidence="11">M34/99</strain>
    </source>
</reference>
<dbReference type="Gene3D" id="3.30.230.10">
    <property type="match status" value="1"/>
</dbReference>
<dbReference type="EMBL" id="MCRM02000006">
    <property type="protein sequence ID" value="PNV75556.1"/>
    <property type="molecule type" value="Genomic_DNA"/>
</dbReference>
<keyword evidence="6" id="KW-0119">Carbohydrate metabolism</keyword>
<evidence type="ECO:0000259" key="9">
    <source>
        <dbReference type="Pfam" id="PF08544"/>
    </source>
</evidence>
<dbReference type="PANTHER" id="PTHR10457:SF7">
    <property type="entry name" value="GALACTOKINASE-RELATED"/>
    <property type="match status" value="1"/>
</dbReference>
<evidence type="ECO:0000256" key="7">
    <source>
        <dbReference type="NCBIfam" id="TIGR00131"/>
    </source>
</evidence>
<accession>A0ABX4YK35</accession>
<keyword evidence="2" id="KW-0808">Transferase</keyword>
<dbReference type="PRINTS" id="PR00473">
    <property type="entry name" value="GALCTOKINASE"/>
</dbReference>
<keyword evidence="3" id="KW-0547">Nucleotide-binding</keyword>
<dbReference type="Proteomes" id="UP000094669">
    <property type="component" value="Unassembled WGS sequence"/>
</dbReference>
<dbReference type="EC" id="2.7.1.6" evidence="7"/>
<dbReference type="Pfam" id="PF00288">
    <property type="entry name" value="GHMP_kinases_N"/>
    <property type="match status" value="1"/>
</dbReference>
<evidence type="ECO:0000256" key="3">
    <source>
        <dbReference type="ARBA" id="ARBA00022741"/>
    </source>
</evidence>
<organism evidence="11 12">
    <name type="scientific">Leptospira inadai serovar Lyme</name>
    <dbReference type="NCBI Taxonomy" id="293084"/>
    <lineage>
        <taxon>Bacteria</taxon>
        <taxon>Pseudomonadati</taxon>
        <taxon>Spirochaetota</taxon>
        <taxon>Spirochaetia</taxon>
        <taxon>Leptospirales</taxon>
        <taxon>Leptospiraceae</taxon>
        <taxon>Leptospira</taxon>
    </lineage>
</organism>
<evidence type="ECO:0000256" key="5">
    <source>
        <dbReference type="ARBA" id="ARBA00022840"/>
    </source>
</evidence>
<evidence type="ECO:0000313" key="12">
    <source>
        <dbReference type="Proteomes" id="UP000094669"/>
    </source>
</evidence>
<evidence type="ECO:0000313" key="11">
    <source>
        <dbReference type="EMBL" id="PNV75556.1"/>
    </source>
</evidence>
<dbReference type="InterPro" id="IPR000705">
    <property type="entry name" value="Galactokinase"/>
</dbReference>
<keyword evidence="12" id="KW-1185">Reference proteome</keyword>
<comment type="caution">
    <text evidence="11">The sequence shown here is derived from an EMBL/GenBank/DDBJ whole genome shotgun (WGS) entry which is preliminary data.</text>
</comment>
<dbReference type="RefSeq" id="WP_020988781.1">
    <property type="nucleotide sequence ID" value="NZ_MCRM02000006.1"/>
</dbReference>
<dbReference type="InterPro" id="IPR006204">
    <property type="entry name" value="GHMP_kinase_N_dom"/>
</dbReference>
<dbReference type="PIRSF" id="PIRSF000530">
    <property type="entry name" value="Galactokinase"/>
    <property type="match status" value="1"/>
</dbReference>
<evidence type="ECO:0000259" key="8">
    <source>
        <dbReference type="Pfam" id="PF00288"/>
    </source>
</evidence>
<dbReference type="NCBIfam" id="TIGR00131">
    <property type="entry name" value="gal_kin"/>
    <property type="match status" value="1"/>
</dbReference>
<dbReference type="InterPro" id="IPR013750">
    <property type="entry name" value="GHMP_kinase_C_dom"/>
</dbReference>
<dbReference type="InterPro" id="IPR019539">
    <property type="entry name" value="GalKase_N"/>
</dbReference>
<proteinExistence type="inferred from homology"/>
<feature type="domain" description="GHMP kinase C-terminal" evidence="9">
    <location>
        <begin position="284"/>
        <end position="346"/>
    </location>
</feature>
<evidence type="ECO:0000256" key="6">
    <source>
        <dbReference type="ARBA" id="ARBA00023144"/>
    </source>
</evidence>
<dbReference type="SUPFAM" id="SSF55060">
    <property type="entry name" value="GHMP Kinase, C-terminal domain"/>
    <property type="match status" value="1"/>
</dbReference>
<dbReference type="Pfam" id="PF10509">
    <property type="entry name" value="GalKase_gal_bdg"/>
    <property type="match status" value="1"/>
</dbReference>
<dbReference type="InterPro" id="IPR006206">
    <property type="entry name" value="Mevalonate/galactokinase"/>
</dbReference>
<evidence type="ECO:0000256" key="2">
    <source>
        <dbReference type="ARBA" id="ARBA00022679"/>
    </source>
</evidence>
<sequence>MSNYSFEALTSVLNSFTPISIESEFRFFSAPARINIIGEHVDYAGGIVLPAAIDFRVHAAVRKNGTDVYRLYSLDFQASKIVKELEYDEELTWANYIVGVVSEAKKRGLSVPGFDLSFGGNIPQGAGLSSSAAVEVVTCYALSELFGWGLPLKEIALLSQAAENKFVGVNCGIMDQLIITVAEKESCISLNTQTLEYEFHPLELRNYEFYLIDSKKKHSLKESGYNERRAEVESATEKIGRLHPELSNLYNAEEKWLEAAGLTLSEKKRALHVIGEKERTNNVIRNLISGSISEIGSELFACNDSLSRLFQVSSPETDFIVDWLKSQKVIGARMIGGGFGGCVLVLDLIGRSDSLFSRLNPAYHLKFGHSAEIYHFRISDGVREDR</sequence>
<evidence type="ECO:0000259" key="10">
    <source>
        <dbReference type="Pfam" id="PF10509"/>
    </source>
</evidence>
<dbReference type="InterPro" id="IPR036554">
    <property type="entry name" value="GHMP_kinase_C_sf"/>
</dbReference>
<feature type="domain" description="Galactokinase N-terminal" evidence="10">
    <location>
        <begin position="24"/>
        <end position="63"/>
    </location>
</feature>
<dbReference type="InterPro" id="IPR020568">
    <property type="entry name" value="Ribosomal_Su5_D2-typ_SF"/>
</dbReference>
<dbReference type="SUPFAM" id="SSF54211">
    <property type="entry name" value="Ribosomal protein S5 domain 2-like"/>
    <property type="match status" value="1"/>
</dbReference>
<dbReference type="PANTHER" id="PTHR10457">
    <property type="entry name" value="MEVALONATE KINASE/GALACTOKINASE"/>
    <property type="match status" value="1"/>
</dbReference>
<feature type="domain" description="GHMP kinase N-terminal" evidence="8">
    <location>
        <begin position="95"/>
        <end position="180"/>
    </location>
</feature>
<evidence type="ECO:0000256" key="4">
    <source>
        <dbReference type="ARBA" id="ARBA00022777"/>
    </source>
</evidence>
<keyword evidence="5" id="KW-0067">ATP-binding</keyword>
<name>A0ABX4YK35_9LEPT</name>
<gene>
    <name evidence="11" type="primary">galK</name>
    <name evidence="11" type="ORF">BES34_007935</name>
</gene>
<keyword evidence="6" id="KW-0299">Galactose metabolism</keyword>
<comment type="similarity">
    <text evidence="1">Belongs to the GHMP kinase family. GalK subfamily.</text>
</comment>
<dbReference type="Pfam" id="PF08544">
    <property type="entry name" value="GHMP_kinases_C"/>
    <property type="match status" value="1"/>
</dbReference>
<keyword evidence="4" id="KW-0418">Kinase</keyword>
<dbReference type="InterPro" id="IPR014721">
    <property type="entry name" value="Ribsml_uS5_D2-typ_fold_subgr"/>
</dbReference>
<dbReference type="InterPro" id="IPR006203">
    <property type="entry name" value="GHMP_knse_ATP-bd_CS"/>
</dbReference>
<dbReference type="PROSITE" id="PS00627">
    <property type="entry name" value="GHMP_KINASES_ATP"/>
    <property type="match status" value="1"/>
</dbReference>
<evidence type="ECO:0000256" key="1">
    <source>
        <dbReference type="ARBA" id="ARBA00006566"/>
    </source>
</evidence>